<dbReference type="Pfam" id="PF25198">
    <property type="entry name" value="Spore_GerAC_N"/>
    <property type="match status" value="1"/>
</dbReference>
<dbReference type="GO" id="GO:0016020">
    <property type="term" value="C:membrane"/>
    <property type="evidence" value="ECO:0007669"/>
    <property type="project" value="UniProtKB-SubCell"/>
</dbReference>
<dbReference type="PANTHER" id="PTHR35789:SF1">
    <property type="entry name" value="SPORE GERMINATION PROTEIN B3"/>
    <property type="match status" value="1"/>
</dbReference>
<dbReference type="NCBIfam" id="TIGR02887">
    <property type="entry name" value="spore_ger_x_C"/>
    <property type="match status" value="1"/>
</dbReference>
<gene>
    <name evidence="10" type="ORF">BP422_27840</name>
</gene>
<organism evidence="10 11">
    <name type="scientific">Brevibacillus formosus</name>
    <dbReference type="NCBI Taxonomy" id="54913"/>
    <lineage>
        <taxon>Bacteria</taxon>
        <taxon>Bacillati</taxon>
        <taxon>Bacillota</taxon>
        <taxon>Bacilli</taxon>
        <taxon>Bacillales</taxon>
        <taxon>Paenibacillaceae</taxon>
        <taxon>Brevibacillus</taxon>
    </lineage>
</organism>
<keyword evidence="6" id="KW-0564">Palmitate</keyword>
<protein>
    <submittedName>
        <fullName evidence="10">Spore gernimation protein</fullName>
    </submittedName>
</protein>
<comment type="similarity">
    <text evidence="2">Belongs to the GerABKC lipoprotein family.</text>
</comment>
<dbReference type="AlphaFoldDB" id="A0A220MQC1"/>
<keyword evidence="4" id="KW-0732">Signal</keyword>
<name>A0A220MQC1_9BACL</name>
<dbReference type="InterPro" id="IPR057336">
    <property type="entry name" value="GerAC_N"/>
</dbReference>
<comment type="subcellular location">
    <subcellularLocation>
        <location evidence="1">Membrane</location>
        <topology evidence="1">Lipid-anchor</topology>
    </subcellularLocation>
</comment>
<keyword evidence="5" id="KW-0472">Membrane</keyword>
<evidence type="ECO:0000256" key="3">
    <source>
        <dbReference type="ARBA" id="ARBA00022544"/>
    </source>
</evidence>
<keyword evidence="7" id="KW-0449">Lipoprotein</keyword>
<evidence type="ECO:0000256" key="6">
    <source>
        <dbReference type="ARBA" id="ARBA00023139"/>
    </source>
</evidence>
<evidence type="ECO:0000256" key="1">
    <source>
        <dbReference type="ARBA" id="ARBA00004635"/>
    </source>
</evidence>
<dbReference type="Gene3D" id="3.30.300.210">
    <property type="entry name" value="Nutrient germinant receptor protein C, domain 3"/>
    <property type="match status" value="1"/>
</dbReference>
<dbReference type="GO" id="GO:0009847">
    <property type="term" value="P:spore germination"/>
    <property type="evidence" value="ECO:0007669"/>
    <property type="project" value="InterPro"/>
</dbReference>
<evidence type="ECO:0000313" key="10">
    <source>
        <dbReference type="EMBL" id="ASJ56995.1"/>
    </source>
</evidence>
<dbReference type="PANTHER" id="PTHR35789">
    <property type="entry name" value="SPORE GERMINATION PROTEIN B3"/>
    <property type="match status" value="1"/>
</dbReference>
<dbReference type="InterPro" id="IPR038501">
    <property type="entry name" value="Spore_GerAC_C_sf"/>
</dbReference>
<feature type="domain" description="Spore germination protein N-terminal" evidence="9">
    <location>
        <begin position="31"/>
        <end position="197"/>
    </location>
</feature>
<evidence type="ECO:0000313" key="11">
    <source>
        <dbReference type="Proteomes" id="UP000197781"/>
    </source>
</evidence>
<evidence type="ECO:0000256" key="5">
    <source>
        <dbReference type="ARBA" id="ARBA00023136"/>
    </source>
</evidence>
<evidence type="ECO:0000256" key="2">
    <source>
        <dbReference type="ARBA" id="ARBA00007886"/>
    </source>
</evidence>
<reference evidence="10 11" key="1">
    <citation type="submission" date="2016-11" db="EMBL/GenBank/DDBJ databases">
        <authorList>
            <person name="Jaros S."/>
            <person name="Januszkiewicz K."/>
            <person name="Wedrychowicz H."/>
        </authorList>
    </citation>
    <scope>NUCLEOTIDE SEQUENCE [LARGE SCALE GENOMIC DNA]</scope>
    <source>
        <strain evidence="10 11">NF2</strain>
    </source>
</reference>
<dbReference type="KEGG" id="bfm:BP422_27840"/>
<dbReference type="Pfam" id="PF05504">
    <property type="entry name" value="Spore_GerAC"/>
    <property type="match status" value="1"/>
</dbReference>
<dbReference type="PROSITE" id="PS51257">
    <property type="entry name" value="PROKAR_LIPOPROTEIN"/>
    <property type="match status" value="1"/>
</dbReference>
<keyword evidence="3" id="KW-0309">Germination</keyword>
<evidence type="ECO:0000256" key="7">
    <source>
        <dbReference type="ARBA" id="ARBA00023288"/>
    </source>
</evidence>
<evidence type="ECO:0000259" key="8">
    <source>
        <dbReference type="Pfam" id="PF05504"/>
    </source>
</evidence>
<dbReference type="RefSeq" id="WP_088910472.1">
    <property type="nucleotide sequence ID" value="NZ_CP018145.1"/>
</dbReference>
<feature type="domain" description="Spore germination GerAC-like C-terminal" evidence="8">
    <location>
        <begin position="206"/>
        <end position="383"/>
    </location>
</feature>
<dbReference type="InterPro" id="IPR008844">
    <property type="entry name" value="Spore_GerAC-like"/>
</dbReference>
<sequence length="386" mass="43828">MLPDRKHWLQLSKRLFAVWCLSVLVMTGCTDRQIFDETGLATAIGYDLLKDGNIRGTAIMPSINPEAKQKIQLFSATGETSKAIRDRVNLQSDKRVLGGQIRVALYSENLAKRGLGSIVDTLYRDSSISSRVYLCVFEGETYDMLTYPYTEQGNIGIYLYRLIEQNIEGEKIPSSTMHEFFRAYYDKGIDPIMPYIARKGNELQIKGIALFQGDRCVGWITPKEAFLIKLMHGKFSIGSYDTSVPAHIFGEESKGGGNKKDHVQLVFDTISSQSKIKLTQVSPPIFDVYIRFNARILELTLPLKLENAKLMKIMENALEKEIEKELQKIVSKLQGFDVDPAGFGMVYRANRRGMANMTQAEWRKMFKEAAFRFHVKSTIIRNGVMD</sequence>
<accession>A0A220MQC1</accession>
<dbReference type="EMBL" id="CP018145">
    <property type="protein sequence ID" value="ASJ56995.1"/>
    <property type="molecule type" value="Genomic_DNA"/>
</dbReference>
<evidence type="ECO:0000256" key="4">
    <source>
        <dbReference type="ARBA" id="ARBA00022729"/>
    </source>
</evidence>
<dbReference type="InterPro" id="IPR046953">
    <property type="entry name" value="Spore_GerAC-like_C"/>
</dbReference>
<proteinExistence type="inferred from homology"/>
<dbReference type="Proteomes" id="UP000197781">
    <property type="component" value="Chromosome"/>
</dbReference>
<evidence type="ECO:0000259" key="9">
    <source>
        <dbReference type="Pfam" id="PF25198"/>
    </source>
</evidence>